<feature type="domain" description="Peroxisomal membrane protein PEX14-like KPWE" evidence="2">
    <location>
        <begin position="102"/>
        <end position="148"/>
    </location>
</feature>
<dbReference type="HOGENOM" id="CLU_070882_2_1_1"/>
<evidence type="ECO:0000259" key="2">
    <source>
        <dbReference type="Pfam" id="PF17733"/>
    </source>
</evidence>
<proteinExistence type="predicted"/>
<dbReference type="Proteomes" id="UP000054538">
    <property type="component" value="Unassembled WGS sequence"/>
</dbReference>
<evidence type="ECO:0000313" key="5">
    <source>
        <dbReference type="Proteomes" id="UP000054538"/>
    </source>
</evidence>
<reference evidence="4 5" key="1">
    <citation type="submission" date="2014-04" db="EMBL/GenBank/DDBJ databases">
        <authorList>
            <consortium name="DOE Joint Genome Institute"/>
            <person name="Kuo A."/>
            <person name="Kohler A."/>
            <person name="Jargeat P."/>
            <person name="Nagy L.G."/>
            <person name="Floudas D."/>
            <person name="Copeland A."/>
            <person name="Barry K.W."/>
            <person name="Cichocki N."/>
            <person name="Veneault-Fourrey C."/>
            <person name="LaButti K."/>
            <person name="Lindquist E.A."/>
            <person name="Lipzen A."/>
            <person name="Lundell T."/>
            <person name="Morin E."/>
            <person name="Murat C."/>
            <person name="Sun H."/>
            <person name="Tunlid A."/>
            <person name="Henrissat B."/>
            <person name="Grigoriev I.V."/>
            <person name="Hibbett D.S."/>
            <person name="Martin F."/>
            <person name="Nordberg H.P."/>
            <person name="Cantor M.N."/>
            <person name="Hua S.X."/>
        </authorList>
    </citation>
    <scope>NUCLEOTIDE SEQUENCE [LARGE SCALE GENOMIC DNA]</scope>
    <source>
        <strain evidence="4 5">Ve08.2h10</strain>
    </source>
</reference>
<organism evidence="4 5">
    <name type="scientific">Paxillus rubicundulus Ve08.2h10</name>
    <dbReference type="NCBI Taxonomy" id="930991"/>
    <lineage>
        <taxon>Eukaryota</taxon>
        <taxon>Fungi</taxon>
        <taxon>Dikarya</taxon>
        <taxon>Basidiomycota</taxon>
        <taxon>Agaricomycotina</taxon>
        <taxon>Agaricomycetes</taxon>
        <taxon>Agaricomycetidae</taxon>
        <taxon>Boletales</taxon>
        <taxon>Paxilineae</taxon>
        <taxon>Paxillaceae</taxon>
        <taxon>Paxillus</taxon>
    </lineage>
</organism>
<evidence type="ECO:0000259" key="3">
    <source>
        <dbReference type="Pfam" id="PF25871"/>
    </source>
</evidence>
<dbReference type="PANTHER" id="PTHR36855">
    <property type="entry name" value="CHROMOSOME 10, WHOLE GENOME SHOTGUN SEQUENCE"/>
    <property type="match status" value="1"/>
</dbReference>
<dbReference type="InParanoid" id="A0A0D0DZS0"/>
<dbReference type="EMBL" id="KN824999">
    <property type="protein sequence ID" value="KIK96181.1"/>
    <property type="molecule type" value="Genomic_DNA"/>
</dbReference>
<feature type="region of interest" description="Disordered" evidence="1">
    <location>
        <begin position="116"/>
        <end position="153"/>
    </location>
</feature>
<dbReference type="AlphaFoldDB" id="A0A0D0DZS0"/>
<dbReference type="PANTHER" id="PTHR36855:SF1">
    <property type="entry name" value="PEROXISOME MEMBRANE ANCHOR PROTEIN PEX14P N-TERMINAL DOMAIN-CONTAINING PROTEIN"/>
    <property type="match status" value="1"/>
</dbReference>
<dbReference type="InterPro" id="IPR058841">
    <property type="entry name" value="HTH_76"/>
</dbReference>
<protein>
    <submittedName>
        <fullName evidence="4">Uncharacterized protein</fullName>
    </submittedName>
</protein>
<feature type="domain" description="PEX14-like helix-turn-helix" evidence="3">
    <location>
        <begin position="8"/>
        <end position="73"/>
    </location>
</feature>
<gene>
    <name evidence="4" type="ORF">PAXRUDRAFT_826232</name>
</gene>
<reference evidence="5" key="2">
    <citation type="submission" date="2015-01" db="EMBL/GenBank/DDBJ databases">
        <title>Evolutionary Origins and Diversification of the Mycorrhizal Mutualists.</title>
        <authorList>
            <consortium name="DOE Joint Genome Institute"/>
            <consortium name="Mycorrhizal Genomics Consortium"/>
            <person name="Kohler A."/>
            <person name="Kuo A."/>
            <person name="Nagy L.G."/>
            <person name="Floudas D."/>
            <person name="Copeland A."/>
            <person name="Barry K.W."/>
            <person name="Cichocki N."/>
            <person name="Veneault-Fourrey C."/>
            <person name="LaButti K."/>
            <person name="Lindquist E.A."/>
            <person name="Lipzen A."/>
            <person name="Lundell T."/>
            <person name="Morin E."/>
            <person name="Murat C."/>
            <person name="Riley R."/>
            <person name="Ohm R."/>
            <person name="Sun H."/>
            <person name="Tunlid A."/>
            <person name="Henrissat B."/>
            <person name="Grigoriev I.V."/>
            <person name="Hibbett D.S."/>
            <person name="Martin F."/>
        </authorList>
    </citation>
    <scope>NUCLEOTIDE SEQUENCE [LARGE SCALE GENOMIC DNA]</scope>
    <source>
        <strain evidence="5">Ve08.2h10</strain>
    </source>
</reference>
<dbReference type="OrthoDB" id="9936937at2759"/>
<dbReference type="InterPro" id="IPR040554">
    <property type="entry name" value="KPWE_PEX14_dom"/>
</dbReference>
<keyword evidence="5" id="KW-1185">Reference proteome</keyword>
<dbReference type="Pfam" id="PF17733">
    <property type="entry name" value="KPWE_dom"/>
    <property type="match status" value="1"/>
</dbReference>
<sequence>MLEHHDHAVLNQFYSYPFSSDEVFQQGLSGILAHTSMNEVLGTERSDLILKTQVFYFNRATGHNLNLEDLQAHYTADLDRSLPRGNQYTRASSETQHGEAPNLTFAELKSMIEQGKTDNIPNNKIIPDTLNDAAPTRSNAPVRKKPWEVASQS</sequence>
<name>A0A0D0DZS0_9AGAM</name>
<accession>A0A0D0DZS0</accession>
<dbReference type="Pfam" id="PF25871">
    <property type="entry name" value="HTH_76"/>
    <property type="match status" value="1"/>
</dbReference>
<dbReference type="STRING" id="930991.A0A0D0DZS0"/>
<evidence type="ECO:0000256" key="1">
    <source>
        <dbReference type="SAM" id="MobiDB-lite"/>
    </source>
</evidence>
<evidence type="ECO:0000313" key="4">
    <source>
        <dbReference type="EMBL" id="KIK96181.1"/>
    </source>
</evidence>